<dbReference type="PANTHER" id="PTHR33308:SF9">
    <property type="entry name" value="PEPTIDOGLYCAN HYDROLASE FLGJ"/>
    <property type="match status" value="1"/>
</dbReference>
<dbReference type="InterPro" id="IPR051056">
    <property type="entry name" value="Glycosyl_Hydrolase_73"/>
</dbReference>
<evidence type="ECO:0000313" key="4">
    <source>
        <dbReference type="Proteomes" id="UP000472320"/>
    </source>
</evidence>
<dbReference type="SMART" id="SM00047">
    <property type="entry name" value="LYZ2"/>
    <property type="match status" value="1"/>
</dbReference>
<dbReference type="PANTHER" id="PTHR33308">
    <property type="entry name" value="PEPTIDOGLYCAN HYDROLASE FLGJ"/>
    <property type="match status" value="1"/>
</dbReference>
<dbReference type="Pfam" id="PF01832">
    <property type="entry name" value="Glucosaminidase"/>
    <property type="match status" value="1"/>
</dbReference>
<dbReference type="InterPro" id="IPR002901">
    <property type="entry name" value="MGlyc_endo_b_GlcNAc-like_dom"/>
</dbReference>
<keyword evidence="4" id="KW-1185">Reference proteome</keyword>
<proteinExistence type="predicted"/>
<organism evidence="3 4">
    <name type="scientific">Massilia eburnea</name>
    <dbReference type="NCBI Taxonomy" id="1776165"/>
    <lineage>
        <taxon>Bacteria</taxon>
        <taxon>Pseudomonadati</taxon>
        <taxon>Pseudomonadota</taxon>
        <taxon>Betaproteobacteria</taxon>
        <taxon>Burkholderiales</taxon>
        <taxon>Oxalobacteraceae</taxon>
        <taxon>Telluria group</taxon>
        <taxon>Massilia</taxon>
    </lineage>
</organism>
<accession>A0A6L6QN56</accession>
<protein>
    <recommendedName>
        <fullName evidence="2">Mannosyl-glycoprotein endo-beta-N-acetylglucosamidase-like domain-containing protein</fullName>
    </recommendedName>
</protein>
<dbReference type="Gene3D" id="1.10.530.10">
    <property type="match status" value="1"/>
</dbReference>
<comment type="caution">
    <text evidence="3">The sequence shown here is derived from an EMBL/GenBank/DDBJ whole genome shotgun (WGS) entry which is preliminary data.</text>
</comment>
<dbReference type="GO" id="GO:0004040">
    <property type="term" value="F:amidase activity"/>
    <property type="evidence" value="ECO:0007669"/>
    <property type="project" value="InterPro"/>
</dbReference>
<dbReference type="OrthoDB" id="1523598at2"/>
<dbReference type="Proteomes" id="UP000472320">
    <property type="component" value="Unassembled WGS sequence"/>
</dbReference>
<dbReference type="AlphaFoldDB" id="A0A6L6QN56"/>
<name>A0A6L6QN56_9BURK</name>
<evidence type="ECO:0000313" key="3">
    <source>
        <dbReference type="EMBL" id="MTW13605.1"/>
    </source>
</evidence>
<sequence>MIGLLMTRHGHAIALTRTHKHQPRQQPAHVAHFVGLHASDANIISARTGIPAEVILAQSALESNWGRSVKENAYFGIKGKSDSGRSTKFLTHEVTLSGQRISEIDEFRAYASYADSAADYASLILRRYPTALAYRDDPEKFAENVARLGYATDPQYAKKLKAIIHSHIVPLLRK</sequence>
<dbReference type="EMBL" id="WNKX01000024">
    <property type="protein sequence ID" value="MTW13605.1"/>
    <property type="molecule type" value="Genomic_DNA"/>
</dbReference>
<feature type="domain" description="Mannosyl-glycoprotein endo-beta-N-acetylglucosamidase-like" evidence="2">
    <location>
        <begin position="20"/>
        <end position="168"/>
    </location>
</feature>
<keyword evidence="1" id="KW-0378">Hydrolase</keyword>
<evidence type="ECO:0000259" key="2">
    <source>
        <dbReference type="SMART" id="SM00047"/>
    </source>
</evidence>
<gene>
    <name evidence="3" type="ORF">GM658_23620</name>
</gene>
<dbReference type="PRINTS" id="PR01002">
    <property type="entry name" value="FLGFLGJ"/>
</dbReference>
<reference evidence="3 4" key="1">
    <citation type="submission" date="2019-11" db="EMBL/GenBank/DDBJ databases">
        <title>Type strains purchased from KCTC, JCM and DSMZ.</title>
        <authorList>
            <person name="Lu H."/>
        </authorList>
    </citation>
    <scope>NUCLEOTIDE SEQUENCE [LARGE SCALE GENOMIC DNA]</scope>
    <source>
        <strain evidence="3 4">JCM 31587</strain>
    </source>
</reference>
<evidence type="ECO:0000256" key="1">
    <source>
        <dbReference type="ARBA" id="ARBA00022801"/>
    </source>
</evidence>